<comment type="subcellular location">
    <subcellularLocation>
        <location evidence="1 7">Cell membrane</location>
        <topology evidence="1 7">Multi-pass membrane protein</topology>
    </subcellularLocation>
</comment>
<evidence type="ECO:0000256" key="4">
    <source>
        <dbReference type="ARBA" id="ARBA00022692"/>
    </source>
</evidence>
<dbReference type="GO" id="GO:0005886">
    <property type="term" value="C:plasma membrane"/>
    <property type="evidence" value="ECO:0007669"/>
    <property type="project" value="UniProtKB-SubCell"/>
</dbReference>
<keyword evidence="6 7" id="KW-0472">Membrane</keyword>
<evidence type="ECO:0000313" key="9">
    <source>
        <dbReference type="EMBL" id="KOS12307.1"/>
    </source>
</evidence>
<feature type="domain" description="VTT" evidence="8">
    <location>
        <begin position="50"/>
        <end position="172"/>
    </location>
</feature>
<organism evidence="9 10">
    <name type="scientific">Microbacterium aurantiacum</name>
    <dbReference type="NCBI Taxonomy" id="162393"/>
    <lineage>
        <taxon>Bacteria</taxon>
        <taxon>Bacillati</taxon>
        <taxon>Actinomycetota</taxon>
        <taxon>Actinomycetes</taxon>
        <taxon>Micrococcales</taxon>
        <taxon>Microbacteriaceae</taxon>
        <taxon>Microbacterium</taxon>
    </lineage>
</organism>
<feature type="transmembrane region" description="Helical" evidence="7">
    <location>
        <begin position="60"/>
        <end position="90"/>
    </location>
</feature>
<dbReference type="EMBL" id="LAVO01000001">
    <property type="protein sequence ID" value="KOS12307.1"/>
    <property type="molecule type" value="Genomic_DNA"/>
</dbReference>
<dbReference type="Pfam" id="PF09335">
    <property type="entry name" value="VTT_dom"/>
    <property type="match status" value="1"/>
</dbReference>
<proteinExistence type="inferred from homology"/>
<dbReference type="Proteomes" id="UP000037737">
    <property type="component" value="Unassembled WGS sequence"/>
</dbReference>
<evidence type="ECO:0000256" key="6">
    <source>
        <dbReference type="ARBA" id="ARBA00023136"/>
    </source>
</evidence>
<evidence type="ECO:0000256" key="2">
    <source>
        <dbReference type="ARBA" id="ARBA00010792"/>
    </source>
</evidence>
<evidence type="ECO:0000256" key="1">
    <source>
        <dbReference type="ARBA" id="ARBA00004651"/>
    </source>
</evidence>
<comment type="caution">
    <text evidence="9">The sequence shown here is derived from an EMBL/GenBank/DDBJ whole genome shotgun (WGS) entry which is preliminary data.</text>
</comment>
<keyword evidence="3 7" id="KW-1003">Cell membrane</keyword>
<feature type="transmembrane region" description="Helical" evidence="7">
    <location>
        <begin position="158"/>
        <end position="181"/>
    </location>
</feature>
<dbReference type="PATRIC" id="fig|84292.3.peg.576"/>
<accession>A0A0M8ML41</accession>
<evidence type="ECO:0000313" key="10">
    <source>
        <dbReference type="Proteomes" id="UP000037737"/>
    </source>
</evidence>
<dbReference type="AlphaFoldDB" id="A0A0M8ML41"/>
<comment type="similarity">
    <text evidence="2 7">Belongs to the DedA family.</text>
</comment>
<keyword evidence="5 7" id="KW-1133">Transmembrane helix</keyword>
<reference evidence="9" key="1">
    <citation type="submission" date="2015-04" db="EMBL/GenBank/DDBJ databases">
        <title>Complete genome sequence of Microbacterium chocolatum SIT 101, a bacterium enantioselectively hydrolyzing mesomeric diesters.</title>
        <authorList>
            <person name="Li X."/>
            <person name="Xu Y."/>
        </authorList>
    </citation>
    <scope>NUCLEOTIDE SEQUENCE [LARGE SCALE GENOMIC DNA]</scope>
    <source>
        <strain evidence="9">SIT 101</strain>
    </source>
</reference>
<feature type="transmembrane region" description="Helical" evidence="7">
    <location>
        <begin position="187"/>
        <end position="207"/>
    </location>
</feature>
<dbReference type="InterPro" id="IPR032818">
    <property type="entry name" value="DedA-like"/>
</dbReference>
<dbReference type="PANTHER" id="PTHR30353:SF0">
    <property type="entry name" value="TRANSMEMBRANE PROTEIN"/>
    <property type="match status" value="1"/>
</dbReference>
<dbReference type="PANTHER" id="PTHR30353">
    <property type="entry name" value="INNER MEMBRANE PROTEIN DEDA-RELATED"/>
    <property type="match status" value="1"/>
</dbReference>
<evidence type="ECO:0000259" key="8">
    <source>
        <dbReference type="Pfam" id="PF09335"/>
    </source>
</evidence>
<protein>
    <recommendedName>
        <fullName evidence="8">VTT domain-containing protein</fullName>
    </recommendedName>
</protein>
<name>A0A0M8ML41_9MICO</name>
<evidence type="ECO:0000256" key="5">
    <source>
        <dbReference type="ARBA" id="ARBA00022989"/>
    </source>
</evidence>
<dbReference type="InterPro" id="IPR032816">
    <property type="entry name" value="VTT_dom"/>
</dbReference>
<evidence type="ECO:0000256" key="3">
    <source>
        <dbReference type="ARBA" id="ARBA00022475"/>
    </source>
</evidence>
<gene>
    <name evidence="9" type="ORF">XI38_02780</name>
</gene>
<keyword evidence="10" id="KW-1185">Reference proteome</keyword>
<evidence type="ECO:0000256" key="7">
    <source>
        <dbReference type="RuleBase" id="RU367016"/>
    </source>
</evidence>
<feature type="transmembrane region" description="Helical" evidence="7">
    <location>
        <begin position="21"/>
        <end position="40"/>
    </location>
</feature>
<keyword evidence="4 7" id="KW-0812">Transmembrane</keyword>
<sequence length="217" mass="22801">MLRLRGSLVQPGDSFAVDISHALVGLGSFALVLVALIVFVDNGLPFPFLPGDSLVFAGAIIAAAIGVHWGVVAGVAGVAAIVGGEVGFALGRRYGRRLFRPDARVLKQRHLVETERFFARWGSSAIVLARFVPIVRTYVAPAAGMSAMSRGAFTRWNIISGVMWAGVLGLAGFLLGSIPWVATNIEWIMLGIVVITIAPVAVMAVVGSRARSHPSGS</sequence>